<gene>
    <name evidence="4" type="ORF">H8Z76_09735</name>
</gene>
<keyword evidence="1 2" id="KW-0238">DNA-binding</keyword>
<dbReference type="SUPFAM" id="SSF46689">
    <property type="entry name" value="Homeodomain-like"/>
    <property type="match status" value="1"/>
</dbReference>
<dbReference type="PROSITE" id="PS01081">
    <property type="entry name" value="HTH_TETR_1"/>
    <property type="match status" value="1"/>
</dbReference>
<dbReference type="Proteomes" id="UP000621540">
    <property type="component" value="Unassembled WGS sequence"/>
</dbReference>
<accession>A0ABR7IBF7</accession>
<dbReference type="InterPro" id="IPR023772">
    <property type="entry name" value="DNA-bd_HTH_TetR-type_CS"/>
</dbReference>
<reference evidence="4 5" key="1">
    <citation type="submission" date="2020-08" db="EMBL/GenBank/DDBJ databases">
        <title>Genome public.</title>
        <authorList>
            <person name="Liu C."/>
            <person name="Sun Q."/>
        </authorList>
    </citation>
    <scope>NUCLEOTIDE SEQUENCE [LARGE SCALE GENOMIC DNA]</scope>
    <source>
        <strain evidence="4 5">BX0805</strain>
    </source>
</reference>
<evidence type="ECO:0000256" key="2">
    <source>
        <dbReference type="PROSITE-ProRule" id="PRU00335"/>
    </source>
</evidence>
<dbReference type="InterPro" id="IPR050624">
    <property type="entry name" value="HTH-type_Tx_Regulator"/>
</dbReference>
<sequence>MKEEKETKERLLISAKKEFVEKGYLQASLRNICKNAGVTTGALYFFFQDKEDLFAAVVEEPLQCLREIMEEHYAYEITHGEGQISDGEVDETDINATVQIIHVLYQYYDEFQVILTKAQGSRYENCLDEFVKISEHHYRVLADRITNEQGLPRIEDYMIHWISHLQVDVFVHLCTHEKDEAAAIRHMSSIIKFMIAGWVALFAK</sequence>
<evidence type="ECO:0000256" key="1">
    <source>
        <dbReference type="ARBA" id="ARBA00023125"/>
    </source>
</evidence>
<dbReference type="EMBL" id="JACOQH010000006">
    <property type="protein sequence ID" value="MBC5754286.1"/>
    <property type="molecule type" value="Genomic_DNA"/>
</dbReference>
<dbReference type="PROSITE" id="PS50977">
    <property type="entry name" value="HTH_TETR_2"/>
    <property type="match status" value="1"/>
</dbReference>
<feature type="DNA-binding region" description="H-T-H motif" evidence="2">
    <location>
        <begin position="28"/>
        <end position="47"/>
    </location>
</feature>
<dbReference type="Pfam" id="PF00440">
    <property type="entry name" value="TetR_N"/>
    <property type="match status" value="1"/>
</dbReference>
<dbReference type="RefSeq" id="WP_022515711.1">
    <property type="nucleotide sequence ID" value="NZ_JACOQH010000006.1"/>
</dbReference>
<name>A0ABR7IBF7_9FIRM</name>
<dbReference type="InterPro" id="IPR009057">
    <property type="entry name" value="Homeodomain-like_sf"/>
</dbReference>
<proteinExistence type="predicted"/>
<dbReference type="InterPro" id="IPR001647">
    <property type="entry name" value="HTH_TetR"/>
</dbReference>
<evidence type="ECO:0000259" key="3">
    <source>
        <dbReference type="PROSITE" id="PS50977"/>
    </source>
</evidence>
<protein>
    <submittedName>
        <fullName evidence="4">TetR/AcrR family transcriptional regulator</fullName>
    </submittedName>
</protein>
<dbReference type="PRINTS" id="PR00455">
    <property type="entry name" value="HTHTETR"/>
</dbReference>
<organism evidence="4 5">
    <name type="scientific">Roseburia yibonii</name>
    <dbReference type="NCBI Taxonomy" id="2763063"/>
    <lineage>
        <taxon>Bacteria</taxon>
        <taxon>Bacillati</taxon>
        <taxon>Bacillota</taxon>
        <taxon>Clostridia</taxon>
        <taxon>Lachnospirales</taxon>
        <taxon>Lachnospiraceae</taxon>
        <taxon>Roseburia</taxon>
    </lineage>
</organism>
<dbReference type="PANTHER" id="PTHR43479:SF11">
    <property type="entry name" value="ACREF_ENVCD OPERON REPRESSOR-RELATED"/>
    <property type="match status" value="1"/>
</dbReference>
<comment type="caution">
    <text evidence="4">The sequence shown here is derived from an EMBL/GenBank/DDBJ whole genome shotgun (WGS) entry which is preliminary data.</text>
</comment>
<feature type="domain" description="HTH tetR-type" evidence="3">
    <location>
        <begin position="5"/>
        <end position="65"/>
    </location>
</feature>
<evidence type="ECO:0000313" key="5">
    <source>
        <dbReference type="Proteomes" id="UP000621540"/>
    </source>
</evidence>
<dbReference type="Gene3D" id="1.10.357.10">
    <property type="entry name" value="Tetracycline Repressor, domain 2"/>
    <property type="match status" value="1"/>
</dbReference>
<evidence type="ECO:0000313" key="4">
    <source>
        <dbReference type="EMBL" id="MBC5754286.1"/>
    </source>
</evidence>
<dbReference type="PANTHER" id="PTHR43479">
    <property type="entry name" value="ACREF/ENVCD OPERON REPRESSOR-RELATED"/>
    <property type="match status" value="1"/>
</dbReference>
<keyword evidence="5" id="KW-1185">Reference proteome</keyword>